<dbReference type="PANTHER" id="PTHR23503">
    <property type="entry name" value="SOLUTE CARRIER FAMILY 2"/>
    <property type="match status" value="1"/>
</dbReference>
<comment type="similarity">
    <text evidence="2">Belongs to the major facilitator superfamily. Sugar transporter (TC 2.A.1.1) family.</text>
</comment>
<feature type="domain" description="Major facilitator superfamily (MFS) profile" evidence="9">
    <location>
        <begin position="35"/>
        <end position="216"/>
    </location>
</feature>
<dbReference type="PRINTS" id="PR00171">
    <property type="entry name" value="SUGRTRNSPORT"/>
</dbReference>
<keyword evidence="5 8" id="KW-1133">Transmembrane helix</keyword>
<feature type="transmembrane region" description="Helical" evidence="8">
    <location>
        <begin position="28"/>
        <end position="48"/>
    </location>
</feature>
<dbReference type="AlphaFoldDB" id="A0A9W8E619"/>
<dbReference type="InterPro" id="IPR045263">
    <property type="entry name" value="GLUT"/>
</dbReference>
<sequence>MPSPSPPSSYRTLPANDSPPPDSSQLPLTTYAVFVGLVIALAAVEFGYHNGELNTPQEALTNCTESQTGTMLAYVPTAHTVPLEARLGESAGMSLNSSNTVLPSYTPALPPCLPMSNTEFSFATSIFTLGGLVGSLLAPVLADRLGRRRATMYNTIAYLAGSTAMGLAPSLFWLLLGRFLVGVGAGVSIVVNPMYLTEIAPQQWRGSFGLMNQMGI</sequence>
<feature type="transmembrane region" description="Helical" evidence="8">
    <location>
        <begin position="120"/>
        <end position="141"/>
    </location>
</feature>
<dbReference type="PROSITE" id="PS50850">
    <property type="entry name" value="MFS"/>
    <property type="match status" value="1"/>
</dbReference>
<dbReference type="GO" id="GO:0016020">
    <property type="term" value="C:membrane"/>
    <property type="evidence" value="ECO:0007669"/>
    <property type="project" value="UniProtKB-SubCell"/>
</dbReference>
<organism evidence="10 11">
    <name type="scientific">Dimargaris verticillata</name>
    <dbReference type="NCBI Taxonomy" id="2761393"/>
    <lineage>
        <taxon>Eukaryota</taxon>
        <taxon>Fungi</taxon>
        <taxon>Fungi incertae sedis</taxon>
        <taxon>Zoopagomycota</taxon>
        <taxon>Kickxellomycotina</taxon>
        <taxon>Dimargaritomycetes</taxon>
        <taxon>Dimargaritales</taxon>
        <taxon>Dimargaritaceae</taxon>
        <taxon>Dimargaris</taxon>
    </lineage>
</organism>
<dbReference type="SUPFAM" id="SSF103473">
    <property type="entry name" value="MFS general substrate transporter"/>
    <property type="match status" value="1"/>
</dbReference>
<feature type="non-terminal residue" evidence="10">
    <location>
        <position position="216"/>
    </location>
</feature>
<dbReference type="OrthoDB" id="4540492at2759"/>
<dbReference type="EMBL" id="JANBQB010001203">
    <property type="protein sequence ID" value="KAJ1971919.1"/>
    <property type="molecule type" value="Genomic_DNA"/>
</dbReference>
<dbReference type="Gene3D" id="1.20.1250.20">
    <property type="entry name" value="MFS general substrate transporter like domains"/>
    <property type="match status" value="1"/>
</dbReference>
<gene>
    <name evidence="10" type="ORF">H4R34_005582</name>
</gene>
<comment type="subcellular location">
    <subcellularLocation>
        <location evidence="1">Membrane</location>
        <topology evidence="1">Multi-pass membrane protein</topology>
    </subcellularLocation>
</comment>
<dbReference type="GO" id="GO:0015149">
    <property type="term" value="F:hexose transmembrane transporter activity"/>
    <property type="evidence" value="ECO:0007669"/>
    <property type="project" value="TreeGrafter"/>
</dbReference>
<keyword evidence="4 8" id="KW-0812">Transmembrane</keyword>
<evidence type="ECO:0000259" key="9">
    <source>
        <dbReference type="PROSITE" id="PS50850"/>
    </source>
</evidence>
<name>A0A9W8E619_9FUNG</name>
<evidence type="ECO:0000256" key="7">
    <source>
        <dbReference type="SAM" id="MobiDB-lite"/>
    </source>
</evidence>
<feature type="transmembrane region" description="Helical" evidence="8">
    <location>
        <begin position="179"/>
        <end position="196"/>
    </location>
</feature>
<proteinExistence type="inferred from homology"/>
<dbReference type="InterPro" id="IPR003663">
    <property type="entry name" value="Sugar/inositol_transpt"/>
</dbReference>
<dbReference type="InterPro" id="IPR005828">
    <property type="entry name" value="MFS_sugar_transport-like"/>
</dbReference>
<dbReference type="PROSITE" id="PS00217">
    <property type="entry name" value="SUGAR_TRANSPORT_2"/>
    <property type="match status" value="1"/>
</dbReference>
<dbReference type="Proteomes" id="UP001151582">
    <property type="component" value="Unassembled WGS sequence"/>
</dbReference>
<evidence type="ECO:0000256" key="8">
    <source>
        <dbReference type="SAM" id="Phobius"/>
    </source>
</evidence>
<evidence type="ECO:0000313" key="10">
    <source>
        <dbReference type="EMBL" id="KAJ1971919.1"/>
    </source>
</evidence>
<protein>
    <recommendedName>
        <fullName evidence="9">Major facilitator superfamily (MFS) profile domain-containing protein</fullName>
    </recommendedName>
</protein>
<evidence type="ECO:0000256" key="3">
    <source>
        <dbReference type="ARBA" id="ARBA00022448"/>
    </source>
</evidence>
<keyword evidence="3" id="KW-0813">Transport</keyword>
<dbReference type="InterPro" id="IPR020846">
    <property type="entry name" value="MFS_dom"/>
</dbReference>
<feature type="transmembrane region" description="Helical" evidence="8">
    <location>
        <begin position="153"/>
        <end position="173"/>
    </location>
</feature>
<dbReference type="Pfam" id="PF00083">
    <property type="entry name" value="Sugar_tr"/>
    <property type="match status" value="1"/>
</dbReference>
<keyword evidence="6 8" id="KW-0472">Membrane</keyword>
<evidence type="ECO:0000256" key="4">
    <source>
        <dbReference type="ARBA" id="ARBA00022692"/>
    </source>
</evidence>
<comment type="caution">
    <text evidence="10">The sequence shown here is derived from an EMBL/GenBank/DDBJ whole genome shotgun (WGS) entry which is preliminary data.</text>
</comment>
<dbReference type="PANTHER" id="PTHR23503:SF8">
    <property type="entry name" value="FACILITATED GLUCOSE TRANSPORTER PROTEIN 1"/>
    <property type="match status" value="1"/>
</dbReference>
<accession>A0A9W8E619</accession>
<keyword evidence="11" id="KW-1185">Reference proteome</keyword>
<reference evidence="10" key="1">
    <citation type="submission" date="2022-07" db="EMBL/GenBank/DDBJ databases">
        <title>Phylogenomic reconstructions and comparative analyses of Kickxellomycotina fungi.</title>
        <authorList>
            <person name="Reynolds N.K."/>
            <person name="Stajich J.E."/>
            <person name="Barry K."/>
            <person name="Grigoriev I.V."/>
            <person name="Crous P."/>
            <person name="Smith M.E."/>
        </authorList>
    </citation>
    <scope>NUCLEOTIDE SEQUENCE</scope>
    <source>
        <strain evidence="10">RSA 567</strain>
    </source>
</reference>
<evidence type="ECO:0000313" key="11">
    <source>
        <dbReference type="Proteomes" id="UP001151582"/>
    </source>
</evidence>
<evidence type="ECO:0000256" key="5">
    <source>
        <dbReference type="ARBA" id="ARBA00022989"/>
    </source>
</evidence>
<evidence type="ECO:0000256" key="6">
    <source>
        <dbReference type="ARBA" id="ARBA00023136"/>
    </source>
</evidence>
<feature type="region of interest" description="Disordered" evidence="7">
    <location>
        <begin position="1"/>
        <end position="24"/>
    </location>
</feature>
<dbReference type="InterPro" id="IPR036259">
    <property type="entry name" value="MFS_trans_sf"/>
</dbReference>
<dbReference type="InterPro" id="IPR005829">
    <property type="entry name" value="Sugar_transporter_CS"/>
</dbReference>
<evidence type="ECO:0000256" key="2">
    <source>
        <dbReference type="ARBA" id="ARBA00010992"/>
    </source>
</evidence>
<evidence type="ECO:0000256" key="1">
    <source>
        <dbReference type="ARBA" id="ARBA00004141"/>
    </source>
</evidence>